<proteinExistence type="predicted"/>
<sequence>MMNQTVMQTSSFCFYTMLVLFAWTGIITTTTPRNTDILAGGLAGLRDRVNGLNQDSKKMVARAMFTSIPLNIDGQYLVKLSEITTGIEVLYSNANNNHHGFEANSEGTMGDLLQRGVNAFKSGTPADKSAFTEIVKEVCDGYHGLVKKFVNSCQSTDEHGVVLKQVSNETLDIVNESLIHLVGNDDAILNAFVDAYNEITIKLNKMIDAPEDKSIAGMVEQFKTLIEKVKPHMVFFNSLQYAICENKDVKAHEKAVDDYEAMLSKLISNLKKHITKQKVEYKNYVATAKIIVKFLDDMRMSIKIVVQNRDILAIRYAEIARVYSDTKMIADITEEAKNKTGDNKQDYDNMNGDAKSKVNLRFYISPQKSASGSASGSSGPSGKPPAGVTPPAPNAKGSKSDDKTQKNTSTTDKDDSKPWYRKTWPWVVGIGVVVLAAGFGLLAVVLFRKK</sequence>
<reference evidence="4" key="1">
    <citation type="submission" date="2011-03" db="EMBL/GenBank/DDBJ databases">
        <title>The genome sequence of Vavraia culicis strain floridensis.</title>
        <authorList>
            <consortium name="The Broad Institute Genome Sequencing Platform"/>
            <person name="Cuomo C."/>
            <person name="Becnel J."/>
            <person name="Sanscrainte N."/>
            <person name="Young S.K."/>
            <person name="Zeng Q."/>
            <person name="Gargeya S."/>
            <person name="Fitzgerald M."/>
            <person name="Haas B."/>
            <person name="Abouelleil A."/>
            <person name="Alvarado L."/>
            <person name="Arachchi H.M."/>
            <person name="Berlin A."/>
            <person name="Chapman S.B."/>
            <person name="Gearin G."/>
            <person name="Goldberg J."/>
            <person name="Griggs A."/>
            <person name="Gujja S."/>
            <person name="Hansen M."/>
            <person name="Heiman D."/>
            <person name="Howarth C."/>
            <person name="Larimer J."/>
            <person name="Lui A."/>
            <person name="MacDonald P.J.P."/>
            <person name="McCowen C."/>
            <person name="Montmayeur A."/>
            <person name="Murphy C."/>
            <person name="Neiman D."/>
            <person name="Pearson M."/>
            <person name="Priest M."/>
            <person name="Roberts A."/>
            <person name="Saif S."/>
            <person name="Shea T."/>
            <person name="Sisk P."/>
            <person name="Stolte C."/>
            <person name="Sykes S."/>
            <person name="Wortman J."/>
            <person name="Nusbaum C."/>
            <person name="Birren B."/>
        </authorList>
    </citation>
    <scope>NUCLEOTIDE SEQUENCE [LARGE SCALE GENOMIC DNA]</scope>
    <source>
        <strain evidence="4">floridensis</strain>
    </source>
</reference>
<keyword evidence="2" id="KW-0812">Transmembrane</keyword>
<evidence type="ECO:0000256" key="1">
    <source>
        <dbReference type="SAM" id="MobiDB-lite"/>
    </source>
</evidence>
<feature type="transmembrane region" description="Helical" evidence="2">
    <location>
        <begin position="12"/>
        <end position="29"/>
    </location>
</feature>
<dbReference type="AlphaFoldDB" id="L2GRL8"/>
<dbReference type="HOGENOM" id="CLU_608594_0_0_1"/>
<gene>
    <name evidence="3" type="ORF">VCUG_02498</name>
</gene>
<feature type="region of interest" description="Disordered" evidence="1">
    <location>
        <begin position="368"/>
        <end position="418"/>
    </location>
</feature>
<dbReference type="InParanoid" id="L2GRL8"/>
<protein>
    <submittedName>
        <fullName evidence="3">Uncharacterized protein</fullName>
    </submittedName>
</protein>
<evidence type="ECO:0000313" key="4">
    <source>
        <dbReference type="Proteomes" id="UP000011081"/>
    </source>
</evidence>
<dbReference type="GeneID" id="19880359"/>
<name>L2GRL8_VAVCU</name>
<dbReference type="Proteomes" id="UP000011081">
    <property type="component" value="Unassembled WGS sequence"/>
</dbReference>
<keyword evidence="2" id="KW-0472">Membrane</keyword>
<feature type="compositionally biased region" description="Low complexity" evidence="1">
    <location>
        <begin position="368"/>
        <end position="386"/>
    </location>
</feature>
<organism evidence="3 4">
    <name type="scientific">Vavraia culicis (isolate floridensis)</name>
    <name type="common">Microsporidian parasite</name>
    <dbReference type="NCBI Taxonomy" id="948595"/>
    <lineage>
        <taxon>Eukaryota</taxon>
        <taxon>Fungi</taxon>
        <taxon>Fungi incertae sedis</taxon>
        <taxon>Microsporidia</taxon>
        <taxon>Pleistophoridae</taxon>
        <taxon>Vavraia</taxon>
    </lineage>
</organism>
<dbReference type="OMA" id="CFYTMLV"/>
<dbReference type="EMBL" id="GL877471">
    <property type="protein sequence ID" value="ELA46022.1"/>
    <property type="molecule type" value="Genomic_DNA"/>
</dbReference>
<dbReference type="OrthoDB" id="10622025at2759"/>
<dbReference type="RefSeq" id="XP_008075505.1">
    <property type="nucleotide sequence ID" value="XM_008077314.1"/>
</dbReference>
<feature type="compositionally biased region" description="Basic and acidic residues" evidence="1">
    <location>
        <begin position="398"/>
        <end position="418"/>
    </location>
</feature>
<accession>L2GRL8</accession>
<evidence type="ECO:0000313" key="3">
    <source>
        <dbReference type="EMBL" id="ELA46022.1"/>
    </source>
</evidence>
<evidence type="ECO:0000256" key="2">
    <source>
        <dbReference type="SAM" id="Phobius"/>
    </source>
</evidence>
<keyword evidence="2" id="KW-1133">Transmembrane helix</keyword>
<feature type="transmembrane region" description="Helical" evidence="2">
    <location>
        <begin position="424"/>
        <end position="447"/>
    </location>
</feature>
<keyword evidence="4" id="KW-1185">Reference proteome</keyword>
<dbReference type="VEuPathDB" id="MicrosporidiaDB:VCUG_02498"/>